<dbReference type="Pfam" id="PF00005">
    <property type="entry name" value="ABC_tran"/>
    <property type="match status" value="1"/>
</dbReference>
<gene>
    <name evidence="7" type="ORF">D5H78_14505</name>
</gene>
<evidence type="ECO:0000256" key="1">
    <source>
        <dbReference type="ARBA" id="ARBA00005417"/>
    </source>
</evidence>
<dbReference type="PANTHER" id="PTHR43335">
    <property type="entry name" value="ABC TRANSPORTER, ATP-BINDING PROTEIN"/>
    <property type="match status" value="1"/>
</dbReference>
<evidence type="ECO:0000259" key="6">
    <source>
        <dbReference type="PROSITE" id="PS50893"/>
    </source>
</evidence>
<keyword evidence="2" id="KW-0813">Transport</keyword>
<dbReference type="AlphaFoldDB" id="A0A3A3YU34"/>
<dbReference type="InterPro" id="IPR003593">
    <property type="entry name" value="AAA+_ATPase"/>
</dbReference>
<dbReference type="InterPro" id="IPR003439">
    <property type="entry name" value="ABC_transporter-like_ATP-bd"/>
</dbReference>
<dbReference type="SMART" id="SM00382">
    <property type="entry name" value="AAA"/>
    <property type="match status" value="1"/>
</dbReference>
<dbReference type="OrthoDB" id="9804819at2"/>
<dbReference type="InterPro" id="IPR017871">
    <property type="entry name" value="ABC_transporter-like_CS"/>
</dbReference>
<dbReference type="Gene3D" id="3.40.50.300">
    <property type="entry name" value="P-loop containing nucleotide triphosphate hydrolases"/>
    <property type="match status" value="1"/>
</dbReference>
<dbReference type="InterPro" id="IPR027417">
    <property type="entry name" value="P-loop_NTPase"/>
</dbReference>
<reference evidence="7 8" key="1">
    <citation type="submission" date="2018-09" db="EMBL/GenBank/DDBJ databases">
        <title>YIM 75000 draft genome.</title>
        <authorList>
            <person name="Tang S."/>
            <person name="Feng Y."/>
        </authorList>
    </citation>
    <scope>NUCLEOTIDE SEQUENCE [LARGE SCALE GENOMIC DNA]</scope>
    <source>
        <strain evidence="7 8">YIM 75000</strain>
    </source>
</reference>
<dbReference type="GO" id="GO:0016887">
    <property type="term" value="F:ATP hydrolysis activity"/>
    <property type="evidence" value="ECO:0007669"/>
    <property type="project" value="InterPro"/>
</dbReference>
<organism evidence="7 8">
    <name type="scientific">Vallicoccus soli</name>
    <dbReference type="NCBI Taxonomy" id="2339232"/>
    <lineage>
        <taxon>Bacteria</taxon>
        <taxon>Bacillati</taxon>
        <taxon>Actinomycetota</taxon>
        <taxon>Actinomycetes</taxon>
        <taxon>Motilibacterales</taxon>
        <taxon>Vallicoccaceae</taxon>
        <taxon>Vallicoccus</taxon>
    </lineage>
</organism>
<keyword evidence="4 7" id="KW-0067">ATP-binding</keyword>
<protein>
    <submittedName>
        <fullName evidence="7">ATP-binding cassette domain-containing protein</fullName>
    </submittedName>
</protein>
<dbReference type="GO" id="GO:0005524">
    <property type="term" value="F:ATP binding"/>
    <property type="evidence" value="ECO:0007669"/>
    <property type="project" value="UniProtKB-KW"/>
</dbReference>
<comment type="similarity">
    <text evidence="1">Belongs to the ABC transporter superfamily.</text>
</comment>
<evidence type="ECO:0000256" key="2">
    <source>
        <dbReference type="ARBA" id="ARBA00022448"/>
    </source>
</evidence>
<dbReference type="RefSeq" id="WP_119951214.1">
    <property type="nucleotide sequence ID" value="NZ_QZEZ01000007.1"/>
</dbReference>
<evidence type="ECO:0000313" key="7">
    <source>
        <dbReference type="EMBL" id="RJK94205.1"/>
    </source>
</evidence>
<evidence type="ECO:0000256" key="4">
    <source>
        <dbReference type="ARBA" id="ARBA00022840"/>
    </source>
</evidence>
<proteinExistence type="inferred from homology"/>
<dbReference type="PANTHER" id="PTHR43335:SF4">
    <property type="entry name" value="ABC TRANSPORTER, ATP-BINDING PROTEIN"/>
    <property type="match status" value="1"/>
</dbReference>
<evidence type="ECO:0000313" key="8">
    <source>
        <dbReference type="Proteomes" id="UP000265614"/>
    </source>
</evidence>
<comment type="caution">
    <text evidence="7">The sequence shown here is derived from an EMBL/GenBank/DDBJ whole genome shotgun (WGS) entry which is preliminary data.</text>
</comment>
<sequence length="319" mass="33138">MIVLEDVVKRYGDHVAVDGLTLTARPGVVTGFLGPNGAGKSTSLRVLLGLDRPDRGTALVAGVPYASLRAPLHLVGALLDARAVAPRRGARPHLLALARSNGISARRVDEVLGLCGLEAVAERPAGGYSLGMAQRLGIAAALLGDPPVLVLDEPVNGLDPDGIIWIRELLRGLAAEGRTVLLSSHLMSEMAVTAEDLVVVGRGRLVAQTTVRAVVEAADEGGVLVRTPDAGAFATLLRARGLSARAEGGEVVRVRGTRTDEVGEIAAAHRVTLLELSPQRATLEEAYLRLTRGAVQFRGAPGRAPEAPRGPRAGARAAA</sequence>
<keyword evidence="8" id="KW-1185">Reference proteome</keyword>
<accession>A0A3A3YU34</accession>
<keyword evidence="3" id="KW-0547">Nucleotide-binding</keyword>
<dbReference type="Proteomes" id="UP000265614">
    <property type="component" value="Unassembled WGS sequence"/>
</dbReference>
<dbReference type="PROSITE" id="PS00211">
    <property type="entry name" value="ABC_TRANSPORTER_1"/>
    <property type="match status" value="1"/>
</dbReference>
<evidence type="ECO:0000256" key="3">
    <source>
        <dbReference type="ARBA" id="ARBA00022741"/>
    </source>
</evidence>
<evidence type="ECO:0000256" key="5">
    <source>
        <dbReference type="SAM" id="MobiDB-lite"/>
    </source>
</evidence>
<feature type="region of interest" description="Disordered" evidence="5">
    <location>
        <begin position="299"/>
        <end position="319"/>
    </location>
</feature>
<name>A0A3A3YU34_9ACTN</name>
<dbReference type="PROSITE" id="PS50893">
    <property type="entry name" value="ABC_TRANSPORTER_2"/>
    <property type="match status" value="1"/>
</dbReference>
<dbReference type="EMBL" id="QZEZ01000007">
    <property type="protein sequence ID" value="RJK94205.1"/>
    <property type="molecule type" value="Genomic_DNA"/>
</dbReference>
<feature type="domain" description="ABC transporter" evidence="6">
    <location>
        <begin position="2"/>
        <end position="227"/>
    </location>
</feature>
<dbReference type="SUPFAM" id="SSF52540">
    <property type="entry name" value="P-loop containing nucleoside triphosphate hydrolases"/>
    <property type="match status" value="1"/>
</dbReference>